<keyword evidence="1" id="KW-0472">Membrane</keyword>
<proteinExistence type="predicted"/>
<evidence type="ECO:0000313" key="3">
    <source>
        <dbReference type="Proteomes" id="UP000199263"/>
    </source>
</evidence>
<evidence type="ECO:0008006" key="4">
    <source>
        <dbReference type="Google" id="ProtNLM"/>
    </source>
</evidence>
<organism evidence="2 3">
    <name type="scientific">Clostridium uliginosum</name>
    <dbReference type="NCBI Taxonomy" id="119641"/>
    <lineage>
        <taxon>Bacteria</taxon>
        <taxon>Bacillati</taxon>
        <taxon>Bacillota</taxon>
        <taxon>Clostridia</taxon>
        <taxon>Eubacteriales</taxon>
        <taxon>Clostridiaceae</taxon>
        <taxon>Clostridium</taxon>
    </lineage>
</organism>
<dbReference type="OrthoDB" id="1931555at2"/>
<accession>A0A1I1HH49</accession>
<keyword evidence="3" id="KW-1185">Reference proteome</keyword>
<protein>
    <recommendedName>
        <fullName evidence="4">DUF2953 domain-containing protein</fullName>
    </recommendedName>
</protein>
<dbReference type="AlphaFoldDB" id="A0A1I1HH49"/>
<evidence type="ECO:0000256" key="1">
    <source>
        <dbReference type="SAM" id="Phobius"/>
    </source>
</evidence>
<dbReference type="EMBL" id="FOMG01000001">
    <property type="protein sequence ID" value="SFC23161.1"/>
    <property type="molecule type" value="Genomic_DNA"/>
</dbReference>
<feature type="transmembrane region" description="Helical" evidence="1">
    <location>
        <begin position="152"/>
        <end position="179"/>
    </location>
</feature>
<name>A0A1I1HH49_9CLOT</name>
<dbReference type="STRING" id="119641.SAMN05421842_101305"/>
<sequence>MKLFPIFLIIFLIILIIILIPFPLKISIYFSNEDYYIKLYKFVIVSKEKSKNESLKKKGKKENQKNPLFNTFKKLNKKYLINKLYHTKFKPWINLKGQLDYSLGDAAHTAVSYGVLSQLCPLIYLIFNILFKSHKFKFNMNPIFKDEILVKFEISSIIFFSIANIINILIIVCKCMIYSKEVDPL</sequence>
<reference evidence="2 3" key="1">
    <citation type="submission" date="2016-10" db="EMBL/GenBank/DDBJ databases">
        <authorList>
            <person name="de Groot N.N."/>
        </authorList>
    </citation>
    <scope>NUCLEOTIDE SEQUENCE [LARGE SCALE GENOMIC DNA]</scope>
    <source>
        <strain evidence="2 3">DSM 12992</strain>
    </source>
</reference>
<evidence type="ECO:0000313" key="2">
    <source>
        <dbReference type="EMBL" id="SFC23161.1"/>
    </source>
</evidence>
<feature type="transmembrane region" description="Helical" evidence="1">
    <location>
        <begin position="110"/>
        <end position="131"/>
    </location>
</feature>
<dbReference type="InterPro" id="IPR021338">
    <property type="entry name" value="DUF2953"/>
</dbReference>
<dbReference type="Proteomes" id="UP000199263">
    <property type="component" value="Unassembled WGS sequence"/>
</dbReference>
<dbReference type="RefSeq" id="WP_090088115.1">
    <property type="nucleotide sequence ID" value="NZ_FOMG01000001.1"/>
</dbReference>
<gene>
    <name evidence="2" type="ORF">SAMN05421842_101305</name>
</gene>
<feature type="transmembrane region" description="Helical" evidence="1">
    <location>
        <begin position="7"/>
        <end position="30"/>
    </location>
</feature>
<keyword evidence="1" id="KW-1133">Transmembrane helix</keyword>
<dbReference type="Pfam" id="PF11167">
    <property type="entry name" value="DUF2953"/>
    <property type="match status" value="1"/>
</dbReference>
<keyword evidence="1" id="KW-0812">Transmembrane</keyword>